<evidence type="ECO:0000256" key="1">
    <source>
        <dbReference type="ARBA" id="ARBA00022723"/>
    </source>
</evidence>
<feature type="transmembrane region" description="Helical" evidence="3">
    <location>
        <begin position="107"/>
        <end position="127"/>
    </location>
</feature>
<keyword evidence="1" id="KW-0479">Metal-binding</keyword>
<dbReference type="InterPro" id="IPR051158">
    <property type="entry name" value="Metallophosphoesterase_sf"/>
</dbReference>
<keyword evidence="6" id="KW-1185">Reference proteome</keyword>
<dbReference type="SUPFAM" id="SSF56300">
    <property type="entry name" value="Metallo-dependent phosphatases"/>
    <property type="match status" value="1"/>
</dbReference>
<proteinExistence type="predicted"/>
<dbReference type="Pfam" id="PF00149">
    <property type="entry name" value="Metallophos"/>
    <property type="match status" value="1"/>
</dbReference>
<keyword evidence="2" id="KW-0378">Hydrolase</keyword>
<dbReference type="InterPro" id="IPR029052">
    <property type="entry name" value="Metallo-depent_PP-like"/>
</dbReference>
<organism evidence="5 6">
    <name type="scientific">Microbacter margulisiae</name>
    <dbReference type="NCBI Taxonomy" id="1350067"/>
    <lineage>
        <taxon>Bacteria</taxon>
        <taxon>Pseudomonadati</taxon>
        <taxon>Bacteroidota</taxon>
        <taxon>Bacteroidia</taxon>
        <taxon>Bacteroidales</taxon>
        <taxon>Porphyromonadaceae</taxon>
        <taxon>Microbacter</taxon>
    </lineage>
</organism>
<feature type="transmembrane region" description="Helical" evidence="3">
    <location>
        <begin position="6"/>
        <end position="23"/>
    </location>
</feature>
<feature type="transmembrane region" description="Helical" evidence="3">
    <location>
        <begin position="35"/>
        <end position="57"/>
    </location>
</feature>
<comment type="caution">
    <text evidence="5">The sequence shown here is derived from an EMBL/GenBank/DDBJ whole genome shotgun (WGS) entry which is preliminary data.</text>
</comment>
<evidence type="ECO:0000259" key="4">
    <source>
        <dbReference type="Pfam" id="PF00149"/>
    </source>
</evidence>
<dbReference type="PANTHER" id="PTHR31302:SF31">
    <property type="entry name" value="PHOSPHODIESTERASE YAEI"/>
    <property type="match status" value="1"/>
</dbReference>
<keyword evidence="3" id="KW-0812">Transmembrane</keyword>
<dbReference type="Proteomes" id="UP000544222">
    <property type="component" value="Unassembled WGS sequence"/>
</dbReference>
<dbReference type="InterPro" id="IPR004843">
    <property type="entry name" value="Calcineurin-like_PHP"/>
</dbReference>
<evidence type="ECO:0000313" key="6">
    <source>
        <dbReference type="Proteomes" id="UP000544222"/>
    </source>
</evidence>
<dbReference type="AlphaFoldDB" id="A0A7W5DRK1"/>
<dbReference type="GO" id="GO:0046872">
    <property type="term" value="F:metal ion binding"/>
    <property type="evidence" value="ECO:0007669"/>
    <property type="project" value="UniProtKB-KW"/>
</dbReference>
<name>A0A7W5DRK1_9PORP</name>
<keyword evidence="3" id="KW-1133">Transmembrane helix</keyword>
<dbReference type="EMBL" id="JACHYB010000002">
    <property type="protein sequence ID" value="MBB3187780.1"/>
    <property type="molecule type" value="Genomic_DNA"/>
</dbReference>
<evidence type="ECO:0000313" key="5">
    <source>
        <dbReference type="EMBL" id="MBB3187780.1"/>
    </source>
</evidence>
<feature type="transmembrane region" description="Helical" evidence="3">
    <location>
        <begin position="69"/>
        <end position="95"/>
    </location>
</feature>
<evidence type="ECO:0000256" key="2">
    <source>
        <dbReference type="ARBA" id="ARBA00022801"/>
    </source>
</evidence>
<evidence type="ECO:0000256" key="3">
    <source>
        <dbReference type="SAM" id="Phobius"/>
    </source>
</evidence>
<feature type="domain" description="Calcineurin-like phosphoesterase" evidence="4">
    <location>
        <begin position="152"/>
        <end position="334"/>
    </location>
</feature>
<accession>A0A7W5DRK1</accession>
<reference evidence="5 6" key="1">
    <citation type="submission" date="2020-08" db="EMBL/GenBank/DDBJ databases">
        <title>Genomic Encyclopedia of Type Strains, Phase IV (KMG-IV): sequencing the most valuable type-strain genomes for metagenomic binning, comparative biology and taxonomic classification.</title>
        <authorList>
            <person name="Goeker M."/>
        </authorList>
    </citation>
    <scope>NUCLEOTIDE SEQUENCE [LARGE SCALE GENOMIC DNA]</scope>
    <source>
        <strain evidence="5 6">DSM 27471</strain>
    </source>
</reference>
<dbReference type="GO" id="GO:0009245">
    <property type="term" value="P:lipid A biosynthetic process"/>
    <property type="evidence" value="ECO:0007669"/>
    <property type="project" value="TreeGrafter"/>
</dbReference>
<dbReference type="GO" id="GO:0016020">
    <property type="term" value="C:membrane"/>
    <property type="evidence" value="ECO:0007669"/>
    <property type="project" value="GOC"/>
</dbReference>
<dbReference type="GO" id="GO:0008758">
    <property type="term" value="F:UDP-2,3-diacylglucosamine hydrolase activity"/>
    <property type="evidence" value="ECO:0007669"/>
    <property type="project" value="TreeGrafter"/>
</dbReference>
<dbReference type="RefSeq" id="WP_183413613.1">
    <property type="nucleotide sequence ID" value="NZ_JACHYB010000002.1"/>
</dbReference>
<protein>
    <recommendedName>
        <fullName evidence="4">Calcineurin-like phosphoesterase domain-containing protein</fullName>
    </recommendedName>
</protein>
<dbReference type="PANTHER" id="PTHR31302">
    <property type="entry name" value="TRANSMEMBRANE PROTEIN WITH METALLOPHOSPHOESTERASE DOMAIN-RELATED"/>
    <property type="match status" value="1"/>
</dbReference>
<dbReference type="Gene3D" id="3.60.21.10">
    <property type="match status" value="1"/>
</dbReference>
<sequence length="400" mass="46577">MRTSLLLTAVLLLIIFFPDWVIYKTIKNHVQKRWLIIVHWLSTFVFLLGILLLFFFVRSSHDEDQLQLFMWFNWLLLLVYIPKLILSVFILLNNIIHKIFPFVRHTLAYIGLFLAAVFFVGFIYGAMRGRFDVVTTHVKISFPSLPPAFDHLKIVQISDLHLGNFGHEPRFWDNIVRKINAEKPDIIVMTGDMMNNFANEVTPYDIERFSHLNAPYGKFAILGNHDYGDYTHWSSSAAKRANLDSLEQRERRMGFRLLLDEHVFVKKGDDSIAVAGVQNWSKPPFHCYGNLAKAMQDIIHFPFVLLLTHDPNHWMAQVVDYPTIFLTLSGHTHGMQFGINRFGLHWSPAEWMFKQWDGLYCYHQTKYLYVNRGLGYVGVPMRLGMPPEISVITLNCADKQ</sequence>
<keyword evidence="3" id="KW-0472">Membrane</keyword>
<dbReference type="CDD" id="cd07385">
    <property type="entry name" value="MPP_YkuE_C"/>
    <property type="match status" value="1"/>
</dbReference>
<gene>
    <name evidence="5" type="ORF">FHX64_001978</name>
</gene>